<dbReference type="RefSeq" id="WP_182219036.1">
    <property type="nucleotide sequence ID" value="NZ_JACEZS010000013.1"/>
</dbReference>
<reference evidence="1 2" key="1">
    <citation type="submission" date="2020-07" db="EMBL/GenBank/DDBJ databases">
        <title>Novel species isolated from subtropical streams in China.</title>
        <authorList>
            <person name="Lu H."/>
        </authorList>
    </citation>
    <scope>NUCLEOTIDE SEQUENCE [LARGE SCALE GENOMIC DNA]</scope>
    <source>
        <strain evidence="1 2">FT3S</strain>
    </source>
</reference>
<proteinExistence type="predicted"/>
<dbReference type="AlphaFoldDB" id="A0A7W2I7S2"/>
<organism evidence="1 2">
    <name type="scientific">Rugamonas fusca</name>
    <dbReference type="NCBI Taxonomy" id="2758568"/>
    <lineage>
        <taxon>Bacteria</taxon>
        <taxon>Pseudomonadati</taxon>
        <taxon>Pseudomonadota</taxon>
        <taxon>Betaproteobacteria</taxon>
        <taxon>Burkholderiales</taxon>
        <taxon>Oxalobacteraceae</taxon>
        <taxon>Telluria group</taxon>
        <taxon>Rugamonas</taxon>
    </lineage>
</organism>
<accession>A0A7W2I7S2</accession>
<comment type="caution">
    <text evidence="1">The sequence shown here is derived from an EMBL/GenBank/DDBJ whole genome shotgun (WGS) entry which is preliminary data.</text>
</comment>
<dbReference type="EMBL" id="JACEZS010000013">
    <property type="protein sequence ID" value="MBA5606801.1"/>
    <property type="molecule type" value="Genomic_DNA"/>
</dbReference>
<sequence length="417" mass="46486">MVSTSTETTPLYIPLGIPAGSKQKAFYAYLNSEWDKRSAQSSAVFNDVDGGGLELEFTANFKEQFGNLALKLQFITVAGGKLEGVTVSLISAQDTSVPWREVAYEFITSASLAAMSERMSSFFMRRKLYYVGPELDGEYWFGKVRFAPAEPIPSEMPIVRWERAVFLDFTVDAIDDLHAMYLANQLERVFSARLSLLLNVDLYPHSHEQVWVHLPDGRGNARCNRGHRDDGQPRTMPRKGQACPAGATASVARQIFATEKLKVPTEARRFLRAIDQCEPSKRQYIDGAARLYQIGLSQRKRFPSAALAYSVATIDALRQTINPCSINEFLTRFSPLSTVYPDVSAKLWGDVRNAHFHAGGFALGEFEERRLMDAIIDADAANQMHVEVRSWQITREAIVNWIVALASGNIDGTLGAT</sequence>
<name>A0A7W2I7S2_9BURK</name>
<evidence type="ECO:0000313" key="2">
    <source>
        <dbReference type="Proteomes" id="UP000566711"/>
    </source>
</evidence>
<protein>
    <submittedName>
        <fullName evidence="1">Uncharacterized protein</fullName>
    </submittedName>
</protein>
<gene>
    <name evidence="1" type="ORF">H3H36_15705</name>
</gene>
<evidence type="ECO:0000313" key="1">
    <source>
        <dbReference type="EMBL" id="MBA5606801.1"/>
    </source>
</evidence>
<keyword evidence="2" id="KW-1185">Reference proteome</keyword>
<dbReference type="Proteomes" id="UP000566711">
    <property type="component" value="Unassembled WGS sequence"/>
</dbReference>